<accession>A0A3P7L0U0</accession>
<gene>
    <name evidence="2" type="ORF">DILT_LOCUS6145</name>
</gene>
<evidence type="ECO:0000313" key="3">
    <source>
        <dbReference type="Proteomes" id="UP000281553"/>
    </source>
</evidence>
<feature type="region of interest" description="Disordered" evidence="1">
    <location>
        <begin position="111"/>
        <end position="150"/>
    </location>
</feature>
<feature type="compositionally biased region" description="Basic and acidic residues" evidence="1">
    <location>
        <begin position="126"/>
        <end position="138"/>
    </location>
</feature>
<protein>
    <submittedName>
        <fullName evidence="2">Uncharacterized protein</fullName>
    </submittedName>
</protein>
<name>A0A3P7L0U0_DIBLA</name>
<proteinExistence type="predicted"/>
<evidence type="ECO:0000256" key="1">
    <source>
        <dbReference type="SAM" id="MobiDB-lite"/>
    </source>
</evidence>
<dbReference type="Proteomes" id="UP000281553">
    <property type="component" value="Unassembled WGS sequence"/>
</dbReference>
<dbReference type="EMBL" id="UYRU01048891">
    <property type="protein sequence ID" value="VDN10314.1"/>
    <property type="molecule type" value="Genomic_DNA"/>
</dbReference>
<reference evidence="2 3" key="1">
    <citation type="submission" date="2018-11" db="EMBL/GenBank/DDBJ databases">
        <authorList>
            <consortium name="Pathogen Informatics"/>
        </authorList>
    </citation>
    <scope>NUCLEOTIDE SEQUENCE [LARGE SCALE GENOMIC DNA]</scope>
</reference>
<dbReference type="OrthoDB" id="6236709at2759"/>
<keyword evidence="3" id="KW-1185">Reference proteome</keyword>
<evidence type="ECO:0000313" key="2">
    <source>
        <dbReference type="EMBL" id="VDN10314.1"/>
    </source>
</evidence>
<organism evidence="2 3">
    <name type="scientific">Dibothriocephalus latus</name>
    <name type="common">Fish tapeworm</name>
    <name type="synonym">Diphyllobothrium latum</name>
    <dbReference type="NCBI Taxonomy" id="60516"/>
    <lineage>
        <taxon>Eukaryota</taxon>
        <taxon>Metazoa</taxon>
        <taxon>Spiralia</taxon>
        <taxon>Lophotrochozoa</taxon>
        <taxon>Platyhelminthes</taxon>
        <taxon>Cestoda</taxon>
        <taxon>Eucestoda</taxon>
        <taxon>Diphyllobothriidea</taxon>
        <taxon>Diphyllobothriidae</taxon>
        <taxon>Dibothriocephalus</taxon>
    </lineage>
</organism>
<sequence>MGATSVDILGASVVVPGTRQASANGGRPGTSAIVFLIHEHQLVNDRRDRLSLVYNHTQQLNHNFAFEKATVIGRANKKMLELAFESWSSTDTLNRAICPNMFTSTQNGAKDVTLERQPTTAEEEGGSDRESHDWRDTLFHGSNSKGDNALSECQLLPVEGRGCKHDTGAGNKWDADPPLAYGKQV</sequence>
<dbReference type="AlphaFoldDB" id="A0A3P7L0U0"/>